<dbReference type="AlphaFoldDB" id="W7DUZ3"/>
<evidence type="ECO:0000313" key="2">
    <source>
        <dbReference type="Proteomes" id="UP000019241"/>
    </source>
</evidence>
<gene>
    <name evidence="1" type="ORF">MCOL2_05550</name>
</gene>
<proteinExistence type="predicted"/>
<dbReference type="RefSeq" id="WP_052006717.1">
    <property type="nucleotide sequence ID" value="NZ_AODM01000016.1"/>
</dbReference>
<reference evidence="1 2" key="1">
    <citation type="submission" date="2012-12" db="EMBL/GenBank/DDBJ databases">
        <title>Novel taxa of Listeriaceae from agricultural environments in the United States.</title>
        <authorList>
            <person name="den Bakker H.C."/>
            <person name="Allred A."/>
            <person name="Warchocki S."/>
            <person name="Wright E.M."/>
            <person name="Burrell A."/>
            <person name="Nightingale K.K."/>
            <person name="Kephart D."/>
            <person name="Wiedmann M."/>
        </authorList>
    </citation>
    <scope>NUCLEOTIDE SEQUENCE [LARGE SCALE GENOMIC DNA]</scope>
    <source>
        <strain evidence="1 2">FSL S10-1203</strain>
    </source>
</reference>
<evidence type="ECO:0000313" key="1">
    <source>
        <dbReference type="EMBL" id="EUJ59544.1"/>
    </source>
</evidence>
<dbReference type="PATRIC" id="fig|1265822.4.peg.1129"/>
<dbReference type="EMBL" id="AODM01000016">
    <property type="protein sequence ID" value="EUJ59544.1"/>
    <property type="molecule type" value="Genomic_DNA"/>
</dbReference>
<accession>W7DUZ3</accession>
<dbReference type="Proteomes" id="UP000019241">
    <property type="component" value="Unassembled WGS sequence"/>
</dbReference>
<protein>
    <submittedName>
        <fullName evidence="1">Uncharacterized protein</fullName>
    </submittedName>
</protein>
<comment type="caution">
    <text evidence="1">The sequence shown here is derived from an EMBL/GenBank/DDBJ whole genome shotgun (WGS) entry which is preliminary data.</text>
</comment>
<organism evidence="1 2">
    <name type="scientific">Listeria fleischmannii FSL S10-1203</name>
    <dbReference type="NCBI Taxonomy" id="1265822"/>
    <lineage>
        <taxon>Bacteria</taxon>
        <taxon>Bacillati</taxon>
        <taxon>Bacillota</taxon>
        <taxon>Bacilli</taxon>
        <taxon>Bacillales</taxon>
        <taxon>Listeriaceae</taxon>
        <taxon>Listeria</taxon>
    </lineage>
</organism>
<name>W7DUZ3_9LIST</name>
<sequence>MRKNNNDDEYYTSEENAVSFFEKVVKPSGILKHKTILMPFSERGTPLQRVAERYHSHVICFEGDRDLWKQAESFEDVAVLDNPPFSLSVRIESHYIAEDVPFILFRSAVSYPKFLFKVENAGVIYENSKRGVRFEWGFAHHIAQDKHVQKHYPNLLDNLKHHDILEKNVPVGFSFYLTEYTFKIKTVSFGELCYPKKGDISFYLNRGVFDENSHMYIDDFGRIHFISEVRQEGTPEEYVK</sequence>